<protein>
    <submittedName>
        <fullName evidence="1">Uncharacterized protein</fullName>
    </submittedName>
</protein>
<comment type="caution">
    <text evidence="1">The sequence shown here is derived from an EMBL/GenBank/DDBJ whole genome shotgun (WGS) entry which is preliminary data.</text>
</comment>
<evidence type="ECO:0000313" key="1">
    <source>
        <dbReference type="EMBL" id="KAH3897945.1"/>
    </source>
</evidence>
<accession>A0A9D4SBK5</accession>
<dbReference type="Proteomes" id="UP000828390">
    <property type="component" value="Unassembled WGS sequence"/>
</dbReference>
<dbReference type="EMBL" id="JAIWYP010000001">
    <property type="protein sequence ID" value="KAH3897945.1"/>
    <property type="molecule type" value="Genomic_DNA"/>
</dbReference>
<organism evidence="1 2">
    <name type="scientific">Dreissena polymorpha</name>
    <name type="common">Zebra mussel</name>
    <name type="synonym">Mytilus polymorpha</name>
    <dbReference type="NCBI Taxonomy" id="45954"/>
    <lineage>
        <taxon>Eukaryota</taxon>
        <taxon>Metazoa</taxon>
        <taxon>Spiralia</taxon>
        <taxon>Lophotrochozoa</taxon>
        <taxon>Mollusca</taxon>
        <taxon>Bivalvia</taxon>
        <taxon>Autobranchia</taxon>
        <taxon>Heteroconchia</taxon>
        <taxon>Euheterodonta</taxon>
        <taxon>Imparidentia</taxon>
        <taxon>Neoheterodontei</taxon>
        <taxon>Myida</taxon>
        <taxon>Dreissenoidea</taxon>
        <taxon>Dreissenidae</taxon>
        <taxon>Dreissena</taxon>
    </lineage>
</organism>
<dbReference type="AlphaFoldDB" id="A0A9D4SBK5"/>
<sequence length="138" mass="16003">MSVSSFQHSRLSSFVELECQSGTDTMSYRSSYGNTNSQFLPYDITTNITKNKKLINLFHSLWDKHKFSEDREKIKEILQLKRLIHMSKLSKQNTFAVYSLDSSRFTNALLMLLLTKKGSNYFIVNTQGTIHPWGLPKM</sequence>
<proteinExistence type="predicted"/>
<name>A0A9D4SBK5_DREPO</name>
<keyword evidence="2" id="KW-1185">Reference proteome</keyword>
<gene>
    <name evidence="1" type="ORF">DPMN_022141</name>
</gene>
<evidence type="ECO:0000313" key="2">
    <source>
        <dbReference type="Proteomes" id="UP000828390"/>
    </source>
</evidence>
<reference evidence="1" key="1">
    <citation type="journal article" date="2019" name="bioRxiv">
        <title>The Genome of the Zebra Mussel, Dreissena polymorpha: A Resource for Invasive Species Research.</title>
        <authorList>
            <person name="McCartney M.A."/>
            <person name="Auch B."/>
            <person name="Kono T."/>
            <person name="Mallez S."/>
            <person name="Zhang Y."/>
            <person name="Obille A."/>
            <person name="Becker A."/>
            <person name="Abrahante J.E."/>
            <person name="Garbe J."/>
            <person name="Badalamenti J.P."/>
            <person name="Herman A."/>
            <person name="Mangelson H."/>
            <person name="Liachko I."/>
            <person name="Sullivan S."/>
            <person name="Sone E.D."/>
            <person name="Koren S."/>
            <person name="Silverstein K.A.T."/>
            <person name="Beckman K.B."/>
            <person name="Gohl D.M."/>
        </authorList>
    </citation>
    <scope>NUCLEOTIDE SEQUENCE</scope>
    <source>
        <strain evidence="1">Duluth1</strain>
        <tissue evidence="1">Whole animal</tissue>
    </source>
</reference>
<reference evidence="1" key="2">
    <citation type="submission" date="2020-11" db="EMBL/GenBank/DDBJ databases">
        <authorList>
            <person name="McCartney M.A."/>
            <person name="Auch B."/>
            <person name="Kono T."/>
            <person name="Mallez S."/>
            <person name="Becker A."/>
            <person name="Gohl D.M."/>
            <person name="Silverstein K.A.T."/>
            <person name="Koren S."/>
            <person name="Bechman K.B."/>
            <person name="Herman A."/>
            <person name="Abrahante J.E."/>
            <person name="Garbe J."/>
        </authorList>
    </citation>
    <scope>NUCLEOTIDE SEQUENCE</scope>
    <source>
        <strain evidence="1">Duluth1</strain>
        <tissue evidence="1">Whole animal</tissue>
    </source>
</reference>